<dbReference type="EMBL" id="LR797268">
    <property type="protein sequence ID" value="CAB4197452.1"/>
    <property type="molecule type" value="Genomic_DNA"/>
</dbReference>
<name>A0A6J5SCS0_9CAUD</name>
<reference evidence="13" key="1">
    <citation type="submission" date="2020-05" db="EMBL/GenBank/DDBJ databases">
        <authorList>
            <person name="Chiriac C."/>
            <person name="Salcher M."/>
            <person name="Ghai R."/>
            <person name="Kavagutti S V."/>
        </authorList>
    </citation>
    <scope>NUCLEOTIDE SEQUENCE</scope>
</reference>
<evidence type="ECO:0000256" key="3">
    <source>
        <dbReference type="ARBA" id="ARBA00022470"/>
    </source>
</evidence>
<keyword evidence="7" id="KW-0118">Viral capsid assembly</keyword>
<evidence type="ECO:0000256" key="10">
    <source>
        <dbReference type="ARBA" id="ARBA00023296"/>
    </source>
</evidence>
<evidence type="ECO:0000313" key="13">
    <source>
        <dbReference type="EMBL" id="CAB4211380.1"/>
    </source>
</evidence>
<proteinExistence type="predicted"/>
<accession>A0A6J5SCS0</accession>
<evidence type="ECO:0000256" key="1">
    <source>
        <dbReference type="ARBA" id="ARBA00003421"/>
    </source>
</evidence>
<evidence type="ECO:0000313" key="14">
    <source>
        <dbReference type="EMBL" id="CAB5227244.1"/>
    </source>
</evidence>
<keyword evidence="6" id="KW-0946">Virion</keyword>
<gene>
    <name evidence="11" type="ORF">UFOVP1077_25</name>
    <name evidence="12" type="ORF">UFOVP1316_13</name>
    <name evidence="13" type="ORF">UFOVP1428_22</name>
    <name evidence="14" type="ORF">UFOVP1526_22</name>
</gene>
<keyword evidence="10" id="KW-1160">Virus entry into host cell</keyword>
<dbReference type="EMBL" id="LR798376">
    <property type="protein sequence ID" value="CAB5227244.1"/>
    <property type="molecule type" value="Genomic_DNA"/>
</dbReference>
<keyword evidence="3" id="KW-1244">Viral short tail ejection system</keyword>
<evidence type="ECO:0000313" key="11">
    <source>
        <dbReference type="EMBL" id="CAB4182835.1"/>
    </source>
</evidence>
<evidence type="ECO:0000256" key="4">
    <source>
        <dbReference type="ARBA" id="ARBA00022595"/>
    </source>
</evidence>
<keyword evidence="5" id="KW-1188">Viral release from host cell</keyword>
<evidence type="ECO:0000256" key="2">
    <source>
        <dbReference type="ARBA" id="ARBA00004328"/>
    </source>
</evidence>
<dbReference type="InterPro" id="IPR020991">
    <property type="entry name" value="Connector_podovirus"/>
</dbReference>
<evidence type="ECO:0000256" key="6">
    <source>
        <dbReference type="ARBA" id="ARBA00022844"/>
    </source>
</evidence>
<evidence type="ECO:0000256" key="5">
    <source>
        <dbReference type="ARBA" id="ARBA00022612"/>
    </source>
</evidence>
<dbReference type="GO" id="GO:0044423">
    <property type="term" value="C:virion component"/>
    <property type="evidence" value="ECO:0007669"/>
    <property type="project" value="UniProtKB-KW"/>
</dbReference>
<evidence type="ECO:0000313" key="12">
    <source>
        <dbReference type="EMBL" id="CAB4197452.1"/>
    </source>
</evidence>
<evidence type="ECO:0000256" key="8">
    <source>
        <dbReference type="ARBA" id="ARBA00023009"/>
    </source>
</evidence>
<comment type="subcellular location">
    <subcellularLocation>
        <location evidence="2">Virion</location>
    </subcellularLocation>
</comment>
<dbReference type="Pfam" id="PF12236">
    <property type="entry name" value="Head-tail_con"/>
    <property type="match status" value="1"/>
</dbReference>
<comment type="function">
    <text evidence="1">Forms the portal vertex of the capsid. This portal plays critical roles in head assembly, genome packaging, neck/tail attachment, and genome ejection. The portal protein multimerizes as a single ring-shaped homododecamer arranged around a central channel.</text>
</comment>
<dbReference type="GO" id="GO:0099002">
    <property type="term" value="P:symbiont genome ejection through host cell envelope, short tail mechanism"/>
    <property type="evidence" value="ECO:0007669"/>
    <property type="project" value="UniProtKB-KW"/>
</dbReference>
<dbReference type="EMBL" id="LR797030">
    <property type="protein sequence ID" value="CAB4182835.1"/>
    <property type="molecule type" value="Genomic_DNA"/>
</dbReference>
<keyword evidence="4" id="KW-1162">Viral penetration into host cytoplasm</keyword>
<sequence>MATEFTEYHKKLVKRHAALTSERSSWISHWQEISDYLLPRSGRFFASDRNRGGKRHNSIIDSTGTRALRVLAAGLLAGMTSPARPWFRLSIKDTELADYDPVKRWLADVTMVMQQVFSRSNTYRALHSMYGEVGAFGTGAAILLPDYNNVIHNYTLTTGEYCIATDYQGRVNTLYRQFEKTVGEIVREFGKENCSTTVQNMFNDGNLDNWIPLIHVIEPRADREYGKTDAKNMAFKSCTFEGAGTPDKYLRESGFKRFRALVPRWDVAGGDVYGNSPGMEALGDIKSLQQEQLRKGQGIDYKTQPPLQVPTSLKNQPVSRLPGGLTYVDSPSASGAIHSLWNVDIDLGDLREDIMDVRQRINQAFFSDVFIMLATSQQTQMTATEVAERHEEKMLMLGPVLERLHNELLEPLIEMTFDTMIEAGIVPPAPQELHGVELDVEFVSMLAQAQRAIGVNSVDRFTSSLGAIAAIKPDVLDKLDVDRWADHYADILGVPPDLIVPSDQVAMVRQSRAEVAQQKAMLEAGNVQADTANKLAGAKTSEPNALDMLNQFSGYGSPTGVQV</sequence>
<keyword evidence="9" id="KW-0231">Viral genome packaging</keyword>
<keyword evidence="8" id="KW-1171">Viral genome ejection through host cell envelope</keyword>
<dbReference type="EMBL" id="LR797374">
    <property type="protein sequence ID" value="CAB4211380.1"/>
    <property type="molecule type" value="Genomic_DNA"/>
</dbReference>
<protein>
    <submittedName>
        <fullName evidence="13">Head-to-tail connector protein, podovirus-type</fullName>
    </submittedName>
</protein>
<evidence type="ECO:0000256" key="7">
    <source>
        <dbReference type="ARBA" id="ARBA00022950"/>
    </source>
</evidence>
<evidence type="ECO:0000256" key="9">
    <source>
        <dbReference type="ARBA" id="ARBA00023219"/>
    </source>
</evidence>
<organism evidence="13">
    <name type="scientific">uncultured Caudovirales phage</name>
    <dbReference type="NCBI Taxonomy" id="2100421"/>
    <lineage>
        <taxon>Viruses</taxon>
        <taxon>Duplodnaviria</taxon>
        <taxon>Heunggongvirae</taxon>
        <taxon>Uroviricota</taxon>
        <taxon>Caudoviricetes</taxon>
        <taxon>Peduoviridae</taxon>
        <taxon>Maltschvirus</taxon>
        <taxon>Maltschvirus maltsch</taxon>
    </lineage>
</organism>